<dbReference type="Proteomes" id="UP001642260">
    <property type="component" value="Unassembled WGS sequence"/>
</dbReference>
<organism evidence="2 3">
    <name type="scientific">Eruca vesicaria subsp. sativa</name>
    <name type="common">Garden rocket</name>
    <name type="synonym">Eruca sativa</name>
    <dbReference type="NCBI Taxonomy" id="29727"/>
    <lineage>
        <taxon>Eukaryota</taxon>
        <taxon>Viridiplantae</taxon>
        <taxon>Streptophyta</taxon>
        <taxon>Embryophyta</taxon>
        <taxon>Tracheophyta</taxon>
        <taxon>Spermatophyta</taxon>
        <taxon>Magnoliopsida</taxon>
        <taxon>eudicotyledons</taxon>
        <taxon>Gunneridae</taxon>
        <taxon>Pentapetalae</taxon>
        <taxon>rosids</taxon>
        <taxon>malvids</taxon>
        <taxon>Brassicales</taxon>
        <taxon>Brassicaceae</taxon>
        <taxon>Brassiceae</taxon>
        <taxon>Eruca</taxon>
    </lineage>
</organism>
<accession>A0ABC8IZ36</accession>
<evidence type="ECO:0000313" key="3">
    <source>
        <dbReference type="Proteomes" id="UP001642260"/>
    </source>
</evidence>
<dbReference type="EMBL" id="CAKOAT010065489">
    <property type="protein sequence ID" value="CAH8306515.1"/>
    <property type="molecule type" value="Genomic_DNA"/>
</dbReference>
<sequence length="59" mass="6185">MVNGSGSEGGSKRSAENGFIIGGGCNSSSSGVGRQTWSKLSSRSRNAAFETNQCWVDKR</sequence>
<protein>
    <submittedName>
        <fullName evidence="2">Uncharacterized protein</fullName>
    </submittedName>
</protein>
<name>A0ABC8IZ36_ERUVS</name>
<comment type="caution">
    <text evidence="2">The sequence shown here is derived from an EMBL/GenBank/DDBJ whole genome shotgun (WGS) entry which is preliminary data.</text>
</comment>
<evidence type="ECO:0000256" key="1">
    <source>
        <dbReference type="SAM" id="MobiDB-lite"/>
    </source>
</evidence>
<gene>
    <name evidence="2" type="ORF">ERUC_LOCUS4642</name>
</gene>
<keyword evidence="3" id="KW-1185">Reference proteome</keyword>
<feature type="region of interest" description="Disordered" evidence="1">
    <location>
        <begin position="1"/>
        <end position="46"/>
    </location>
</feature>
<evidence type="ECO:0000313" key="2">
    <source>
        <dbReference type="EMBL" id="CAH8306515.1"/>
    </source>
</evidence>
<dbReference type="AlphaFoldDB" id="A0ABC8IZ36"/>
<feature type="compositionally biased region" description="Polar residues" evidence="1">
    <location>
        <begin position="35"/>
        <end position="46"/>
    </location>
</feature>
<reference evidence="2 3" key="1">
    <citation type="submission" date="2022-03" db="EMBL/GenBank/DDBJ databases">
        <authorList>
            <person name="Macdonald S."/>
            <person name="Ahmed S."/>
            <person name="Newling K."/>
        </authorList>
    </citation>
    <scope>NUCLEOTIDE SEQUENCE [LARGE SCALE GENOMIC DNA]</scope>
</reference>
<proteinExistence type="predicted"/>